<evidence type="ECO:0000313" key="2">
    <source>
        <dbReference type="Proteomes" id="UP001141183"/>
    </source>
</evidence>
<reference evidence="1" key="1">
    <citation type="submission" date="2022-05" db="EMBL/GenBank/DDBJ databases">
        <title>Draft genome sequence of Clostridium tertium strain CP3 isolated from Peru.</title>
        <authorList>
            <person name="Hurtado R."/>
            <person name="Lima L."/>
            <person name="Sousa T."/>
            <person name="Jaiswal A.K."/>
            <person name="Tiwari S."/>
            <person name="Maturrano L."/>
            <person name="Brenig B."/>
            <person name="Azevedo V."/>
        </authorList>
    </citation>
    <scope>NUCLEOTIDE SEQUENCE</scope>
    <source>
        <strain evidence="1">CP3</strain>
    </source>
</reference>
<dbReference type="RefSeq" id="WP_272470793.1">
    <property type="nucleotide sequence ID" value="NZ_JAMRYU010000034.1"/>
</dbReference>
<dbReference type="EMBL" id="JAMRYU010000034">
    <property type="protein sequence ID" value="MDC4242484.1"/>
    <property type="molecule type" value="Genomic_DNA"/>
</dbReference>
<accession>A0A9X4B208</accession>
<keyword evidence="2" id="KW-1185">Reference proteome</keyword>
<sequence length="121" mass="14123">MIFRLKSKCKSEDIKEIEEKLSEKIKEKVILIPNELELVSNIYEIKEEDIRITDSSIKTEAIFCGSGMIEHLLIGTEVSFEYKDINANLLIESNKLLTVKEMKREIINRFSIKEINVKEDM</sequence>
<protein>
    <submittedName>
        <fullName evidence="1">Uncharacterized protein</fullName>
    </submittedName>
</protein>
<organism evidence="1 2">
    <name type="scientific">Clostridium tertium</name>
    <dbReference type="NCBI Taxonomy" id="1559"/>
    <lineage>
        <taxon>Bacteria</taxon>
        <taxon>Bacillati</taxon>
        <taxon>Bacillota</taxon>
        <taxon>Clostridia</taxon>
        <taxon>Eubacteriales</taxon>
        <taxon>Clostridiaceae</taxon>
        <taxon>Clostridium</taxon>
    </lineage>
</organism>
<dbReference type="Proteomes" id="UP001141183">
    <property type="component" value="Unassembled WGS sequence"/>
</dbReference>
<evidence type="ECO:0000313" key="1">
    <source>
        <dbReference type="EMBL" id="MDC4242484.1"/>
    </source>
</evidence>
<proteinExistence type="predicted"/>
<comment type="caution">
    <text evidence="1">The sequence shown here is derived from an EMBL/GenBank/DDBJ whole genome shotgun (WGS) entry which is preliminary data.</text>
</comment>
<dbReference type="AlphaFoldDB" id="A0A9X4B208"/>
<name>A0A9X4B208_9CLOT</name>
<gene>
    <name evidence="1" type="ORF">NE398_20335</name>
</gene>